<accession>A0A2G8SLD8</accession>
<comment type="caution">
    <text evidence="7">The sequence shown here is derived from an EMBL/GenBank/DDBJ whole genome shotgun (WGS) entry which is preliminary data.</text>
</comment>
<dbReference type="Proteomes" id="UP000230002">
    <property type="component" value="Unassembled WGS sequence"/>
</dbReference>
<dbReference type="SUPFAM" id="SSF48576">
    <property type="entry name" value="Terpenoid synthases"/>
    <property type="match status" value="1"/>
</dbReference>
<dbReference type="Pfam" id="PF19086">
    <property type="entry name" value="Terpene_syn_C_2"/>
    <property type="match status" value="1"/>
</dbReference>
<gene>
    <name evidence="7" type="ORF">GSI_03349</name>
</gene>
<dbReference type="SMR" id="A0A2G8SLD8"/>
<reference evidence="7 8" key="1">
    <citation type="journal article" date="2015" name="Sci. Rep.">
        <title>Chromosome-level genome map provides insights into diverse defense mechanisms in the medicinal fungus Ganoderma sinense.</title>
        <authorList>
            <person name="Zhu Y."/>
            <person name="Xu J."/>
            <person name="Sun C."/>
            <person name="Zhou S."/>
            <person name="Xu H."/>
            <person name="Nelson D.R."/>
            <person name="Qian J."/>
            <person name="Song J."/>
            <person name="Luo H."/>
            <person name="Xiang L."/>
            <person name="Li Y."/>
            <person name="Xu Z."/>
            <person name="Ji A."/>
            <person name="Wang L."/>
            <person name="Lu S."/>
            <person name="Hayward A."/>
            <person name="Sun W."/>
            <person name="Li X."/>
            <person name="Schwartz D.C."/>
            <person name="Wang Y."/>
            <person name="Chen S."/>
        </authorList>
    </citation>
    <scope>NUCLEOTIDE SEQUENCE [LARGE SCALE GENOMIC DNA]</scope>
    <source>
        <strain evidence="7 8">ZZ0214-1</strain>
    </source>
</reference>
<dbReference type="EC" id="4.2.3.-" evidence="6"/>
<dbReference type="PANTHER" id="PTHR35201:SF4">
    <property type="entry name" value="BETA-PINACENE SYNTHASE-RELATED"/>
    <property type="match status" value="1"/>
</dbReference>
<dbReference type="GO" id="GO:0010333">
    <property type="term" value="F:terpene synthase activity"/>
    <property type="evidence" value="ECO:0007669"/>
    <property type="project" value="InterPro"/>
</dbReference>
<evidence type="ECO:0000313" key="7">
    <source>
        <dbReference type="EMBL" id="PIL34571.1"/>
    </source>
</evidence>
<name>A0A2G8SLD8_9APHY</name>
<evidence type="ECO:0000256" key="6">
    <source>
        <dbReference type="RuleBase" id="RU366034"/>
    </source>
</evidence>
<dbReference type="AlphaFoldDB" id="A0A2G8SLD8"/>
<keyword evidence="3 6" id="KW-0479">Metal-binding</keyword>
<dbReference type="Gene3D" id="1.10.600.10">
    <property type="entry name" value="Farnesyl Diphosphate Synthase"/>
    <property type="match status" value="1"/>
</dbReference>
<sequence length="302" mass="34018">MVMGSIRIPNFPAFCNPHFELRCNGHCLSVTLSSEKWALANPLFLDAEEESRLCGARLGLLAALCFPACDAGQLLSIAKFLIILVHWTDRPRSLYADEEIFDPIWSRSFRPTTRRDWQKRFQRHLAAFRLGQAITIRDAANGVVPDLESYIATKRDAVGVKMLLDLVIYAGGLWIPPQVYEHPTLRRLRQDAGNIIAWATDIAAYAQHPHTSNLIVVLMTERKLAPQGAVHFAGNLIKQTFCTFLENEAQVPVFGDRDDDVQAYVRGLRDCVAGTVHWLYETDRFFGEAGEDVRSSGWVFVS</sequence>
<dbReference type="GO" id="GO:0008299">
    <property type="term" value="P:isoprenoid biosynthetic process"/>
    <property type="evidence" value="ECO:0007669"/>
    <property type="project" value="UniProtKB-ARBA"/>
</dbReference>
<protein>
    <recommendedName>
        <fullName evidence="6">Terpene synthase</fullName>
        <ecNumber evidence="6">4.2.3.-</ecNumber>
    </recommendedName>
</protein>
<dbReference type="OrthoDB" id="2861623at2759"/>
<organism evidence="7 8">
    <name type="scientific">Ganoderma sinense ZZ0214-1</name>
    <dbReference type="NCBI Taxonomy" id="1077348"/>
    <lineage>
        <taxon>Eukaryota</taxon>
        <taxon>Fungi</taxon>
        <taxon>Dikarya</taxon>
        <taxon>Basidiomycota</taxon>
        <taxon>Agaricomycotina</taxon>
        <taxon>Agaricomycetes</taxon>
        <taxon>Polyporales</taxon>
        <taxon>Polyporaceae</taxon>
        <taxon>Ganoderma</taxon>
    </lineage>
</organism>
<keyword evidence="5 6" id="KW-0456">Lyase</keyword>
<proteinExistence type="inferred from homology"/>
<keyword evidence="4 6" id="KW-0460">Magnesium</keyword>
<comment type="similarity">
    <text evidence="2 6">Belongs to the terpene synthase family.</text>
</comment>
<dbReference type="InterPro" id="IPR034686">
    <property type="entry name" value="Terpene_cyclase-like_2"/>
</dbReference>
<evidence type="ECO:0000313" key="8">
    <source>
        <dbReference type="Proteomes" id="UP000230002"/>
    </source>
</evidence>
<evidence type="ECO:0000256" key="4">
    <source>
        <dbReference type="ARBA" id="ARBA00022842"/>
    </source>
</evidence>
<comment type="cofactor">
    <cofactor evidence="1 6">
        <name>Mg(2+)</name>
        <dbReference type="ChEBI" id="CHEBI:18420"/>
    </cofactor>
</comment>
<keyword evidence="8" id="KW-1185">Reference proteome</keyword>
<dbReference type="GO" id="GO:0046872">
    <property type="term" value="F:metal ion binding"/>
    <property type="evidence" value="ECO:0007669"/>
    <property type="project" value="UniProtKB-KW"/>
</dbReference>
<dbReference type="EMBL" id="AYKW01000005">
    <property type="protein sequence ID" value="PIL34571.1"/>
    <property type="molecule type" value="Genomic_DNA"/>
</dbReference>
<evidence type="ECO:0000256" key="3">
    <source>
        <dbReference type="ARBA" id="ARBA00022723"/>
    </source>
</evidence>
<dbReference type="InterPro" id="IPR008949">
    <property type="entry name" value="Isoprenoid_synthase_dom_sf"/>
</dbReference>
<evidence type="ECO:0000256" key="5">
    <source>
        <dbReference type="ARBA" id="ARBA00023239"/>
    </source>
</evidence>
<evidence type="ECO:0000256" key="2">
    <source>
        <dbReference type="ARBA" id="ARBA00006333"/>
    </source>
</evidence>
<evidence type="ECO:0000256" key="1">
    <source>
        <dbReference type="ARBA" id="ARBA00001946"/>
    </source>
</evidence>
<dbReference type="PANTHER" id="PTHR35201">
    <property type="entry name" value="TERPENE SYNTHASE"/>
    <property type="match status" value="1"/>
</dbReference>